<feature type="chain" id="PRO_5022267350" description="Pectate lyase" evidence="9">
    <location>
        <begin position="23"/>
        <end position="372"/>
    </location>
</feature>
<feature type="domain" description="Pectate lyase" evidence="10">
    <location>
        <begin position="109"/>
        <end position="295"/>
    </location>
</feature>
<keyword evidence="5 9" id="KW-0479">Metal-binding</keyword>
<keyword evidence="12" id="KW-1185">Reference proteome</keyword>
<comment type="similarity">
    <text evidence="3 9">Belongs to the polysaccharide lyase 1 family.</text>
</comment>
<evidence type="ECO:0000313" key="12">
    <source>
        <dbReference type="Proteomes" id="UP000489600"/>
    </source>
</evidence>
<dbReference type="Gene3D" id="2.160.20.10">
    <property type="entry name" value="Single-stranded right-handed beta-helix, Pectin lyase-like"/>
    <property type="match status" value="1"/>
</dbReference>
<evidence type="ECO:0000256" key="5">
    <source>
        <dbReference type="ARBA" id="ARBA00022723"/>
    </source>
</evidence>
<evidence type="ECO:0000313" key="11">
    <source>
        <dbReference type="EMBL" id="VVA91041.1"/>
    </source>
</evidence>
<reference evidence="11" key="1">
    <citation type="submission" date="2019-07" db="EMBL/GenBank/DDBJ databases">
        <authorList>
            <person name="Dittberner H."/>
        </authorList>
    </citation>
    <scope>NUCLEOTIDE SEQUENCE [LARGE SCALE GENOMIC DNA]</scope>
</reference>
<name>A0A565ANV4_9BRAS</name>
<evidence type="ECO:0000259" key="10">
    <source>
        <dbReference type="SMART" id="SM00656"/>
    </source>
</evidence>
<dbReference type="GO" id="GO:0030570">
    <property type="term" value="F:pectate lyase activity"/>
    <property type="evidence" value="ECO:0007669"/>
    <property type="project" value="UniProtKB-EC"/>
</dbReference>
<evidence type="ECO:0000256" key="4">
    <source>
        <dbReference type="ARBA" id="ARBA00012272"/>
    </source>
</evidence>
<dbReference type="Proteomes" id="UP000489600">
    <property type="component" value="Unassembled WGS sequence"/>
</dbReference>
<dbReference type="GO" id="GO:0046872">
    <property type="term" value="F:metal ion binding"/>
    <property type="evidence" value="ECO:0007669"/>
    <property type="project" value="UniProtKB-KW"/>
</dbReference>
<dbReference type="InterPro" id="IPR011050">
    <property type="entry name" value="Pectin_lyase_fold/virulence"/>
</dbReference>
<dbReference type="SMART" id="SM00656">
    <property type="entry name" value="Amb_all"/>
    <property type="match status" value="1"/>
</dbReference>
<feature type="signal peptide" evidence="9">
    <location>
        <begin position="1"/>
        <end position="22"/>
    </location>
</feature>
<dbReference type="PANTHER" id="PTHR31683:SF163">
    <property type="entry name" value="PECTATE LYASE"/>
    <property type="match status" value="1"/>
</dbReference>
<dbReference type="UniPathway" id="UPA00545">
    <property type="reaction ID" value="UER00824"/>
</dbReference>
<keyword evidence="8 9" id="KW-0456">Lyase</keyword>
<gene>
    <name evidence="11" type="ORF">ANE_LOCUS1486</name>
</gene>
<evidence type="ECO:0000256" key="6">
    <source>
        <dbReference type="ARBA" id="ARBA00022729"/>
    </source>
</evidence>
<dbReference type="PANTHER" id="PTHR31683">
    <property type="entry name" value="PECTATE LYASE 18-RELATED"/>
    <property type="match status" value="1"/>
</dbReference>
<dbReference type="EC" id="4.2.2.2" evidence="4 9"/>
<dbReference type="OrthoDB" id="1637350at2759"/>
<comment type="catalytic activity">
    <reaction evidence="1 9">
        <text>Eliminative cleavage of (1-&gt;4)-alpha-D-galacturonan to give oligosaccharides with 4-deoxy-alpha-D-galact-4-enuronosyl groups at their non-reducing ends.</text>
        <dbReference type="EC" id="4.2.2.2"/>
    </reaction>
</comment>
<dbReference type="InterPro" id="IPR018082">
    <property type="entry name" value="AmbAllergen"/>
</dbReference>
<evidence type="ECO:0000256" key="9">
    <source>
        <dbReference type="RuleBase" id="RU361123"/>
    </source>
</evidence>
<evidence type="ECO:0000256" key="2">
    <source>
        <dbReference type="ARBA" id="ARBA00005220"/>
    </source>
</evidence>
<comment type="cofactor">
    <cofactor evidence="9">
        <name>Ca(2+)</name>
        <dbReference type="ChEBI" id="CHEBI:29108"/>
    </cofactor>
    <text evidence="9">Binds 1 Ca(2+) ion. Required for its activity.</text>
</comment>
<dbReference type="PRINTS" id="PR00807">
    <property type="entry name" value="AMBALLERGEN"/>
</dbReference>
<dbReference type="SUPFAM" id="SSF51126">
    <property type="entry name" value="Pectin lyase-like"/>
    <property type="match status" value="1"/>
</dbReference>
<keyword evidence="7 9" id="KW-0106">Calcium</keyword>
<evidence type="ECO:0000256" key="1">
    <source>
        <dbReference type="ARBA" id="ARBA00000695"/>
    </source>
</evidence>
<organism evidence="11 12">
    <name type="scientific">Arabis nemorensis</name>
    <dbReference type="NCBI Taxonomy" id="586526"/>
    <lineage>
        <taxon>Eukaryota</taxon>
        <taxon>Viridiplantae</taxon>
        <taxon>Streptophyta</taxon>
        <taxon>Embryophyta</taxon>
        <taxon>Tracheophyta</taxon>
        <taxon>Spermatophyta</taxon>
        <taxon>Magnoliopsida</taxon>
        <taxon>eudicotyledons</taxon>
        <taxon>Gunneridae</taxon>
        <taxon>Pentapetalae</taxon>
        <taxon>rosids</taxon>
        <taxon>malvids</taxon>
        <taxon>Brassicales</taxon>
        <taxon>Brassicaceae</taxon>
        <taxon>Arabideae</taxon>
        <taxon>Arabis</taxon>
    </lineage>
</organism>
<sequence>MASLVLIVSLLFATFSSPFVEAANSTGYTLRAGSLNLIDSCWRRNPNWATNRHALANCAIGFGKPTLGGKQGPIYVVTSPLDDPKAPKPGTLRYGASQPKPLWITFARDMVIVLKTQLHVMSHQTIDGRGARVEIANGACLSVYHASHVIIHGIIFHDCKPGSLGPKRWEGDAIRVFHSTHVWIDHCSFSRCQDGLIDVLHASTAVTISNNSLTQHVKAMLLGHDDNFVDDKKMRVTVLFNTFGPGLSARMPRVSRGYAHVANNRYEKWLTYAIGGSADPIIFCEGNYFVAPNDPSKKQVTKRMGGKLGTAKWKWSTSKDVFMNGAYFTPSGGPAVAPLYGTGESFQVSPGSLVPSLTSSAGAPRCTIGRVC</sequence>
<evidence type="ECO:0000256" key="3">
    <source>
        <dbReference type="ARBA" id="ARBA00010980"/>
    </source>
</evidence>
<dbReference type="InterPro" id="IPR045032">
    <property type="entry name" value="PEL"/>
</dbReference>
<evidence type="ECO:0000256" key="8">
    <source>
        <dbReference type="ARBA" id="ARBA00023239"/>
    </source>
</evidence>
<dbReference type="GO" id="GO:0045490">
    <property type="term" value="P:pectin catabolic process"/>
    <property type="evidence" value="ECO:0007669"/>
    <property type="project" value="UniProtKB-UniPathway"/>
</dbReference>
<comment type="pathway">
    <text evidence="2 9">Glycan metabolism; pectin degradation; 2-dehydro-3-deoxy-D-gluconate from pectin: step 2/5.</text>
</comment>
<dbReference type="InterPro" id="IPR002022">
    <property type="entry name" value="Pec_lyase"/>
</dbReference>
<comment type="caution">
    <text evidence="11">The sequence shown here is derived from an EMBL/GenBank/DDBJ whole genome shotgun (WGS) entry which is preliminary data.</text>
</comment>
<evidence type="ECO:0000256" key="7">
    <source>
        <dbReference type="ARBA" id="ARBA00022837"/>
    </source>
</evidence>
<dbReference type="Pfam" id="PF00544">
    <property type="entry name" value="Pectate_lyase_4"/>
    <property type="match status" value="1"/>
</dbReference>
<keyword evidence="6 9" id="KW-0732">Signal</keyword>
<protein>
    <recommendedName>
        <fullName evidence="4 9">Pectate lyase</fullName>
        <ecNumber evidence="4 9">4.2.2.2</ecNumber>
    </recommendedName>
</protein>
<dbReference type="EMBL" id="CABITT030000001">
    <property type="protein sequence ID" value="VVA91041.1"/>
    <property type="molecule type" value="Genomic_DNA"/>
</dbReference>
<dbReference type="InterPro" id="IPR012334">
    <property type="entry name" value="Pectin_lyas_fold"/>
</dbReference>
<dbReference type="AlphaFoldDB" id="A0A565ANV4"/>
<accession>A0A565ANV4</accession>
<proteinExistence type="inferred from homology"/>